<dbReference type="SUPFAM" id="SSF46785">
    <property type="entry name" value="Winged helix' DNA-binding domain"/>
    <property type="match status" value="1"/>
</dbReference>
<dbReference type="InterPro" id="IPR036388">
    <property type="entry name" value="WH-like_DNA-bd_sf"/>
</dbReference>
<dbReference type="Proteomes" id="UP001596484">
    <property type="component" value="Unassembled WGS sequence"/>
</dbReference>
<evidence type="ECO:0000313" key="3">
    <source>
        <dbReference type="Proteomes" id="UP001596484"/>
    </source>
</evidence>
<accession>A0ABW2RTE3</accession>
<reference evidence="3" key="1">
    <citation type="journal article" date="2019" name="Int. J. Syst. Evol. Microbiol.">
        <title>The Global Catalogue of Microorganisms (GCM) 10K type strain sequencing project: providing services to taxonomists for standard genome sequencing and annotation.</title>
        <authorList>
            <consortium name="The Broad Institute Genomics Platform"/>
            <consortium name="The Broad Institute Genome Sequencing Center for Infectious Disease"/>
            <person name="Wu L."/>
            <person name="Ma J."/>
        </authorList>
    </citation>
    <scope>NUCLEOTIDE SEQUENCE [LARGE SCALE GENOMIC DNA]</scope>
    <source>
        <strain evidence="3">ICMP 19430</strain>
    </source>
</reference>
<dbReference type="InterPro" id="IPR036390">
    <property type="entry name" value="WH_DNA-bd_sf"/>
</dbReference>
<feature type="domain" description="Transcription regulator PadR N-terminal" evidence="1">
    <location>
        <begin position="12"/>
        <end position="87"/>
    </location>
</feature>
<dbReference type="InterPro" id="IPR005149">
    <property type="entry name" value="Tscrpt_reg_PadR_N"/>
</dbReference>
<sequence>MSAVLTESEVTVLGLIAERPRHGFDLEKVIGERGMRQWTQIGFSSIYYLLGKLDKRGLIEEVAVESGGPGRARRVYAITPAGRAAAAERTAAFLAEPSTVAAPVLVGMANWPLLPPAESVAALRRRSDALSRKRAEVLAARDAQQPLPEFVGAVFEYSVAMLDAEQSWVARTLTSLERKR</sequence>
<comment type="caution">
    <text evidence="2">The sequence shown here is derived from an EMBL/GenBank/DDBJ whole genome shotgun (WGS) entry which is preliminary data.</text>
</comment>
<gene>
    <name evidence="2" type="ORF">ACFQS9_04285</name>
</gene>
<dbReference type="EMBL" id="JBHTCS010000008">
    <property type="protein sequence ID" value="MFC7447105.1"/>
    <property type="molecule type" value="Genomic_DNA"/>
</dbReference>
<dbReference type="Pfam" id="PF03551">
    <property type="entry name" value="PadR"/>
    <property type="match status" value="1"/>
</dbReference>
<dbReference type="PANTHER" id="PTHR43252">
    <property type="entry name" value="TRANSCRIPTIONAL REGULATOR YQJI"/>
    <property type="match status" value="1"/>
</dbReference>
<evidence type="ECO:0000259" key="1">
    <source>
        <dbReference type="Pfam" id="PF03551"/>
    </source>
</evidence>
<dbReference type="Gene3D" id="1.10.10.10">
    <property type="entry name" value="Winged helix-like DNA-binding domain superfamily/Winged helix DNA-binding domain"/>
    <property type="match status" value="1"/>
</dbReference>
<proteinExistence type="predicted"/>
<organism evidence="2 3">
    <name type="scientific">Rhodococcus daqingensis</name>
    <dbReference type="NCBI Taxonomy" id="2479363"/>
    <lineage>
        <taxon>Bacteria</taxon>
        <taxon>Bacillati</taxon>
        <taxon>Actinomycetota</taxon>
        <taxon>Actinomycetes</taxon>
        <taxon>Mycobacteriales</taxon>
        <taxon>Nocardiaceae</taxon>
        <taxon>Rhodococcus</taxon>
    </lineage>
</organism>
<evidence type="ECO:0000313" key="2">
    <source>
        <dbReference type="EMBL" id="MFC7447105.1"/>
    </source>
</evidence>
<dbReference type="RefSeq" id="WP_378401928.1">
    <property type="nucleotide sequence ID" value="NZ_JBHTCS010000008.1"/>
</dbReference>
<name>A0ABW2RTE3_9NOCA</name>
<keyword evidence="3" id="KW-1185">Reference proteome</keyword>
<dbReference type="PANTHER" id="PTHR43252:SF2">
    <property type="entry name" value="TRANSCRIPTION REGULATOR, PADR-LIKE FAMILY"/>
    <property type="match status" value="1"/>
</dbReference>
<protein>
    <submittedName>
        <fullName evidence="2">PadR family transcriptional regulator</fullName>
    </submittedName>
</protein>